<sequence>MKLKQLASLGLLIAAPLSLHAAEGGYSNYVPGFYGDLGVALEPAEGWSMRTDAYFYRADGEQNVRSGELEVSADLELSLAYFSLINKPGIELFGAQYAFGGTLVAGKADIEAELTAGETSLRVADDKTSYGDITLVPGSFYWNNGSNWHFNQAFYVVAPVGDYDVNDVANIGLNYWTFETDFSATYMNEEKGQDYSFILGYGYNTENDDTDYQSGDEIHLDFVLNQFVSPTLALGVHGYFFKQLSGDSGAGAQLGDFKAEAAGVGPAVMWVPEKFGGEAAFVAKWIHEYDSENRMDGDHVFLSFMKSF</sequence>
<gene>
    <name evidence="2" type="ORF">JIN87_27395</name>
</gene>
<comment type="caution">
    <text evidence="2">The sequence shown here is derived from an EMBL/GenBank/DDBJ whole genome shotgun (WGS) entry which is preliminary data.</text>
</comment>
<keyword evidence="3" id="KW-1185">Reference proteome</keyword>
<evidence type="ECO:0000256" key="1">
    <source>
        <dbReference type="SAM" id="SignalP"/>
    </source>
</evidence>
<keyword evidence="1" id="KW-0732">Signal</keyword>
<dbReference type="InterPro" id="IPR025737">
    <property type="entry name" value="FApF"/>
</dbReference>
<proteinExistence type="predicted"/>
<dbReference type="Proteomes" id="UP000617628">
    <property type="component" value="Unassembled WGS sequence"/>
</dbReference>
<reference evidence="2" key="1">
    <citation type="submission" date="2021-01" db="EMBL/GenBank/DDBJ databases">
        <title>Modified the classification status of verrucomicrobia.</title>
        <authorList>
            <person name="Feng X."/>
        </authorList>
    </citation>
    <scope>NUCLEOTIDE SEQUENCE</scope>
    <source>
        <strain evidence="2">KCTC 13126</strain>
    </source>
</reference>
<organism evidence="2 3">
    <name type="scientific">Pelagicoccus mobilis</name>
    <dbReference type="NCBI Taxonomy" id="415221"/>
    <lineage>
        <taxon>Bacteria</taxon>
        <taxon>Pseudomonadati</taxon>
        <taxon>Verrucomicrobiota</taxon>
        <taxon>Opitutia</taxon>
        <taxon>Puniceicoccales</taxon>
        <taxon>Pelagicoccaceae</taxon>
        <taxon>Pelagicoccus</taxon>
    </lineage>
</organism>
<dbReference type="RefSeq" id="WP_200359825.1">
    <property type="nucleotide sequence ID" value="NZ_JAENIL010000110.1"/>
</dbReference>
<evidence type="ECO:0000313" key="3">
    <source>
        <dbReference type="Proteomes" id="UP000617628"/>
    </source>
</evidence>
<dbReference type="EMBL" id="JAENIL010000110">
    <property type="protein sequence ID" value="MBK1880642.1"/>
    <property type="molecule type" value="Genomic_DNA"/>
</dbReference>
<accession>A0A934VSP8</accession>
<protein>
    <submittedName>
        <fullName evidence="2">Transporter</fullName>
    </submittedName>
</protein>
<name>A0A934VSP8_9BACT</name>
<evidence type="ECO:0000313" key="2">
    <source>
        <dbReference type="EMBL" id="MBK1880642.1"/>
    </source>
</evidence>
<feature type="signal peptide" evidence="1">
    <location>
        <begin position="1"/>
        <end position="21"/>
    </location>
</feature>
<feature type="chain" id="PRO_5037129809" evidence="1">
    <location>
        <begin position="22"/>
        <end position="308"/>
    </location>
</feature>
<dbReference type="AlphaFoldDB" id="A0A934VSP8"/>
<dbReference type="Pfam" id="PF13557">
    <property type="entry name" value="Phenol_MetA_deg"/>
    <property type="match status" value="1"/>
</dbReference>